<evidence type="ECO:0000313" key="4">
    <source>
        <dbReference type="Proteomes" id="UP000002320"/>
    </source>
</evidence>
<reference evidence="3" key="2">
    <citation type="submission" date="2021-02" db="UniProtKB">
        <authorList>
            <consortium name="EnsemblMetazoa"/>
        </authorList>
    </citation>
    <scope>IDENTIFICATION</scope>
    <source>
        <strain evidence="3">JHB</strain>
    </source>
</reference>
<dbReference type="InterPro" id="IPR011990">
    <property type="entry name" value="TPR-like_helical_dom_sf"/>
</dbReference>
<dbReference type="InParanoid" id="B0WN29"/>
<dbReference type="EMBL" id="DS232006">
    <property type="protein sequence ID" value="EDS31448.1"/>
    <property type="molecule type" value="Genomic_DNA"/>
</dbReference>
<accession>B0WN29</accession>
<dbReference type="PANTHER" id="PTHR46575:SF1">
    <property type="entry name" value="AMYLOID PROTEIN-BINDING PROTEIN 2"/>
    <property type="match status" value="1"/>
</dbReference>
<dbReference type="VEuPathDB" id="VectorBase:CPIJ008040"/>
<dbReference type="AlphaFoldDB" id="B0WN29"/>
<dbReference type="PANTHER" id="PTHR46575">
    <property type="entry name" value="AMYLOID PROTEIN-BINDING PROTEIN 2"/>
    <property type="match status" value="1"/>
</dbReference>
<dbReference type="STRING" id="7176.B0WN29"/>
<dbReference type="KEGG" id="cqu:CpipJ_CPIJ008040"/>
<dbReference type="Proteomes" id="UP000002320">
    <property type="component" value="Unassembled WGS sequence"/>
</dbReference>
<dbReference type="GO" id="GO:1990756">
    <property type="term" value="F:ubiquitin-like ligase-substrate adaptor activity"/>
    <property type="evidence" value="ECO:0007669"/>
    <property type="project" value="TreeGrafter"/>
</dbReference>
<name>B0WN29_CULQU</name>
<dbReference type="GO" id="GO:0031462">
    <property type="term" value="C:Cul2-RING ubiquitin ligase complex"/>
    <property type="evidence" value="ECO:0007669"/>
    <property type="project" value="TreeGrafter"/>
</dbReference>
<reference evidence="2" key="1">
    <citation type="submission" date="2007-03" db="EMBL/GenBank/DDBJ databases">
        <title>Annotation of Culex pipiens quinquefasciatus.</title>
        <authorList>
            <consortium name="The Broad Institute Genome Sequencing Platform"/>
            <person name="Atkinson P.W."/>
            <person name="Hemingway J."/>
            <person name="Christensen B.M."/>
            <person name="Higgs S."/>
            <person name="Kodira C."/>
            <person name="Hannick L."/>
            <person name="Megy K."/>
            <person name="O'Leary S."/>
            <person name="Pearson M."/>
            <person name="Haas B.J."/>
            <person name="Mauceli E."/>
            <person name="Wortman J.R."/>
            <person name="Lee N.H."/>
            <person name="Guigo R."/>
            <person name="Stanke M."/>
            <person name="Alvarado L."/>
            <person name="Amedeo P."/>
            <person name="Antoine C.H."/>
            <person name="Arensburger P."/>
            <person name="Bidwell S.L."/>
            <person name="Crawford M."/>
            <person name="Camaro F."/>
            <person name="Devon K."/>
            <person name="Engels R."/>
            <person name="Hammond M."/>
            <person name="Howarth C."/>
            <person name="Koehrsen M."/>
            <person name="Lawson D."/>
            <person name="Montgomery P."/>
            <person name="Nene V."/>
            <person name="Nusbaum C."/>
            <person name="Puiu D."/>
            <person name="Romero-Severson J."/>
            <person name="Severson D.W."/>
            <person name="Shumway M."/>
            <person name="Sisk P."/>
            <person name="Stolte C."/>
            <person name="Zeng Q."/>
            <person name="Eisenstadt E."/>
            <person name="Fraser-Liggett C."/>
            <person name="Strausberg R."/>
            <person name="Galagan J."/>
            <person name="Birren B."/>
            <person name="Collins F.H."/>
        </authorList>
    </citation>
    <scope>NUCLEOTIDE SEQUENCE [LARGE SCALE GENOMIC DNA]</scope>
    <source>
        <strain evidence="2">JHB</strain>
    </source>
</reference>
<dbReference type="GO" id="GO:0043161">
    <property type="term" value="P:proteasome-mediated ubiquitin-dependent protein catabolic process"/>
    <property type="evidence" value="ECO:0007669"/>
    <property type="project" value="TreeGrafter"/>
</dbReference>
<dbReference type="OrthoDB" id="7103806at2759"/>
<dbReference type="InterPro" id="IPR042476">
    <property type="entry name" value="APPBP2"/>
</dbReference>
<keyword evidence="4" id="KW-1185">Reference proteome</keyword>
<protein>
    <submittedName>
        <fullName evidence="2 3">Amyloid binding protein</fullName>
    </submittedName>
</protein>
<dbReference type="EnsemblMetazoa" id="CPIJ008040-RA">
    <property type="protein sequence ID" value="CPIJ008040-PA"/>
    <property type="gene ID" value="CPIJ008040"/>
</dbReference>
<evidence type="ECO:0000313" key="2">
    <source>
        <dbReference type="EMBL" id="EDS31448.1"/>
    </source>
</evidence>
<organism>
    <name type="scientific">Culex quinquefasciatus</name>
    <name type="common">Southern house mosquito</name>
    <name type="synonym">Culex pungens</name>
    <dbReference type="NCBI Taxonomy" id="7176"/>
    <lineage>
        <taxon>Eukaryota</taxon>
        <taxon>Metazoa</taxon>
        <taxon>Ecdysozoa</taxon>
        <taxon>Arthropoda</taxon>
        <taxon>Hexapoda</taxon>
        <taxon>Insecta</taxon>
        <taxon>Pterygota</taxon>
        <taxon>Neoptera</taxon>
        <taxon>Endopterygota</taxon>
        <taxon>Diptera</taxon>
        <taxon>Nematocera</taxon>
        <taxon>Culicoidea</taxon>
        <taxon>Culicidae</taxon>
        <taxon>Culicinae</taxon>
        <taxon>Culicini</taxon>
        <taxon>Culex</taxon>
        <taxon>Culex</taxon>
    </lineage>
</organism>
<dbReference type="VEuPathDB" id="VectorBase:CQUJHB002814"/>
<dbReference type="Gene3D" id="1.25.40.10">
    <property type="entry name" value="Tetratricopeptide repeat domain"/>
    <property type="match status" value="1"/>
</dbReference>
<proteinExistence type="predicted"/>
<dbReference type="GO" id="GO:0006886">
    <property type="term" value="P:intracellular protein transport"/>
    <property type="evidence" value="ECO:0007669"/>
    <property type="project" value="InterPro"/>
</dbReference>
<feature type="compositionally biased region" description="Low complexity" evidence="1">
    <location>
        <begin position="7"/>
        <end position="34"/>
    </location>
</feature>
<dbReference type="eggNOG" id="KOG1840">
    <property type="taxonomic scope" value="Eukaryota"/>
</dbReference>
<evidence type="ECO:0000313" key="3">
    <source>
        <dbReference type="EnsemblMetazoa" id="CPIJ008040-PA"/>
    </source>
</evidence>
<gene>
    <name evidence="3" type="primary">6040766</name>
    <name evidence="2" type="ORF">CpipJ_CPIJ008040</name>
</gene>
<evidence type="ECO:0000256" key="1">
    <source>
        <dbReference type="SAM" id="MobiDB-lite"/>
    </source>
</evidence>
<sequence length="657" mass="73830">MDQIWETKSSSSSSSSGLFSNTTSSSPALSPSSDDGSSPSLGFLSLQNSILAKELEKLPTTFMLNVLEEMSHQPELVHLQLEVLSNPVNVSKILHTEPCGREKMLKFFLILEKSNAGFVWNLTEQYQAVMALLPNLPDGHLLGFSNNLELGSFLVETGWYAEASVILSLARRQAGSRPLELLKTLRVALVAESLASRYEEASQTITDIAALIKHAKNVPMTLTAGLHHSLSVCFFEESDFEGSYQHGVMALQLLDDSINCSYETIVGTFRQLAKTCLAMKRPGQARLLITQAVSWSRHHFGAVSVPYAEALEDFAFYLLAVNAYRDCLKIESEVKDVYFNLFGHLCLQPELAQGNLAFRLYLESYGYKNIGSIDQYMDYVLDLDRGRSGTRNGTDDRQMLAIKRIPAMMAVTNAAHEEMLTSREFEEALESIRAPPLMLDDSMEVLATSDLLRDVNQMHTAYFPTDVMFRVQRSPVIQMVRPKSKRSLKKLPEQLERFGLQNKNIVFIVNDLVDNARRNKNYFRNTLEIGLEDNVHTSELITSMVQKRILDPDCLRLGWVLVDYPNTAEDVDNLFSLLFDFYDLHKTQLIDAIERHNCIVIDGVNFSLLLLLLLRLVVKLVSSSDFEGGLIATERVGPSGGTFRCQLPWGLRLGRCR</sequence>
<dbReference type="SUPFAM" id="SSF48452">
    <property type="entry name" value="TPR-like"/>
    <property type="match status" value="1"/>
</dbReference>
<dbReference type="VEuPathDB" id="VectorBase:CQUJHB006308"/>
<dbReference type="HOGENOM" id="CLU_417534_0_0_1"/>
<feature type="region of interest" description="Disordered" evidence="1">
    <location>
        <begin position="1"/>
        <end position="34"/>
    </location>
</feature>